<evidence type="ECO:0000313" key="1">
    <source>
        <dbReference type="EMBL" id="VEL30162.1"/>
    </source>
</evidence>
<protein>
    <submittedName>
        <fullName evidence="1">Uncharacterized protein</fullName>
    </submittedName>
</protein>
<evidence type="ECO:0000313" key="2">
    <source>
        <dbReference type="Proteomes" id="UP000784294"/>
    </source>
</evidence>
<sequence length="68" mass="7483">MFFIGEVSLMRIHGGHVDARPGLRDSMSQVAQLTGSRASEVSPDAVLEIYHQVGRVAAYHSTRLDYPV</sequence>
<comment type="caution">
    <text evidence="1">The sequence shown here is derived from an EMBL/GenBank/DDBJ whole genome shotgun (WGS) entry which is preliminary data.</text>
</comment>
<proteinExistence type="predicted"/>
<reference evidence="1" key="1">
    <citation type="submission" date="2018-11" db="EMBL/GenBank/DDBJ databases">
        <authorList>
            <consortium name="Pathogen Informatics"/>
        </authorList>
    </citation>
    <scope>NUCLEOTIDE SEQUENCE</scope>
</reference>
<name>A0A3S5CL51_9PLAT</name>
<keyword evidence="2" id="KW-1185">Reference proteome</keyword>
<accession>A0A3S5CL51</accession>
<dbReference type="AlphaFoldDB" id="A0A3S5CL51"/>
<gene>
    <name evidence="1" type="ORF">PXEA_LOCUS23602</name>
</gene>
<dbReference type="Proteomes" id="UP000784294">
    <property type="component" value="Unassembled WGS sequence"/>
</dbReference>
<dbReference type="EMBL" id="CAAALY010110004">
    <property type="protein sequence ID" value="VEL30162.1"/>
    <property type="molecule type" value="Genomic_DNA"/>
</dbReference>
<organism evidence="1 2">
    <name type="scientific">Protopolystoma xenopodis</name>
    <dbReference type="NCBI Taxonomy" id="117903"/>
    <lineage>
        <taxon>Eukaryota</taxon>
        <taxon>Metazoa</taxon>
        <taxon>Spiralia</taxon>
        <taxon>Lophotrochozoa</taxon>
        <taxon>Platyhelminthes</taxon>
        <taxon>Monogenea</taxon>
        <taxon>Polyopisthocotylea</taxon>
        <taxon>Polystomatidea</taxon>
        <taxon>Polystomatidae</taxon>
        <taxon>Protopolystoma</taxon>
    </lineage>
</organism>